<dbReference type="CDD" id="cd02440">
    <property type="entry name" value="AdoMet_MTases"/>
    <property type="match status" value="1"/>
</dbReference>
<dbReference type="Pfam" id="PF00891">
    <property type="entry name" value="Methyltransf_2"/>
    <property type="match status" value="1"/>
</dbReference>
<comment type="caution">
    <text evidence="6">The sequence shown here is derived from an EMBL/GenBank/DDBJ whole genome shotgun (WGS) entry which is preliminary data.</text>
</comment>
<evidence type="ECO:0008006" key="8">
    <source>
        <dbReference type="Google" id="ProtNLM"/>
    </source>
</evidence>
<dbReference type="GO" id="GO:0046983">
    <property type="term" value="F:protein dimerization activity"/>
    <property type="evidence" value="ECO:0007669"/>
    <property type="project" value="InterPro"/>
</dbReference>
<evidence type="ECO:0000313" key="6">
    <source>
        <dbReference type="EMBL" id="PWW82553.1"/>
    </source>
</evidence>
<dbReference type="InterPro" id="IPR001077">
    <property type="entry name" value="COMT_C"/>
</dbReference>
<dbReference type="Gene3D" id="3.40.50.150">
    <property type="entry name" value="Vaccinia Virus protein VP39"/>
    <property type="match status" value="1"/>
</dbReference>
<evidence type="ECO:0000259" key="5">
    <source>
        <dbReference type="Pfam" id="PF08100"/>
    </source>
</evidence>
<sequence length="368" mass="40797">MLLEQARYKLTIGVTMDTFMDAFCPTASQVRAPYSQLNNLLYKSYLPLIINSAAEIGLFDVLSAGTSLLEKLAEELNANVHVLDALLDVLEAVGLVAVQDGCYTLTSMSGTYLVSSSKVNQLRALRGFSGSRGPFDNLVEALRHDHVKTFNNRIWASEEAALSMEQVSKAGMIQEVVSFMKSIPGFSGARRMCDIAGSIGYYSLAMLRENDGLQAHVYDLPEVCAIARKVKRDDEHFERVTFHDFDITGSSWVDDGFDLFFCSHFLYEFGAKGTLVDFLKKVNASLKPGGYFVSSHISSYTTEENRLTFAMVELMTRAMGYPTHTLPKETLKEALGKAGFGDFTIQEPNEDLAFATMLLSARKLQEIL</sequence>
<evidence type="ECO:0000313" key="7">
    <source>
        <dbReference type="Proteomes" id="UP000246278"/>
    </source>
</evidence>
<dbReference type="PANTHER" id="PTHR11746">
    <property type="entry name" value="O-METHYLTRANSFERASE"/>
    <property type="match status" value="1"/>
</dbReference>
<evidence type="ECO:0000256" key="2">
    <source>
        <dbReference type="ARBA" id="ARBA00022679"/>
    </source>
</evidence>
<feature type="domain" description="O-methyltransferase dimerisation" evidence="5">
    <location>
        <begin position="40"/>
        <end position="115"/>
    </location>
</feature>
<protein>
    <recommendedName>
        <fullName evidence="8">Methyltransferase</fullName>
    </recommendedName>
</protein>
<proteinExistence type="predicted"/>
<organism evidence="6 7">
    <name type="scientific">Prosthecochloris marina</name>
    <dbReference type="NCBI Taxonomy" id="2017681"/>
    <lineage>
        <taxon>Bacteria</taxon>
        <taxon>Pseudomonadati</taxon>
        <taxon>Chlorobiota</taxon>
        <taxon>Chlorobiia</taxon>
        <taxon>Chlorobiales</taxon>
        <taxon>Chlorobiaceae</taxon>
        <taxon>Prosthecochloris</taxon>
    </lineage>
</organism>
<dbReference type="SUPFAM" id="SSF53335">
    <property type="entry name" value="S-adenosyl-L-methionine-dependent methyltransferases"/>
    <property type="match status" value="1"/>
</dbReference>
<dbReference type="PROSITE" id="PS51683">
    <property type="entry name" value="SAM_OMT_II"/>
    <property type="match status" value="1"/>
</dbReference>
<accession>A0A317T788</accession>
<dbReference type="InterPro" id="IPR012967">
    <property type="entry name" value="COMT_dimerisation"/>
</dbReference>
<evidence type="ECO:0000256" key="1">
    <source>
        <dbReference type="ARBA" id="ARBA00022603"/>
    </source>
</evidence>
<dbReference type="InterPro" id="IPR016461">
    <property type="entry name" value="COMT-like"/>
</dbReference>
<dbReference type="Proteomes" id="UP000246278">
    <property type="component" value="Unassembled WGS sequence"/>
</dbReference>
<dbReference type="GO" id="GO:0032259">
    <property type="term" value="P:methylation"/>
    <property type="evidence" value="ECO:0007669"/>
    <property type="project" value="UniProtKB-KW"/>
</dbReference>
<dbReference type="OrthoDB" id="1117594at2"/>
<dbReference type="InterPro" id="IPR036388">
    <property type="entry name" value="WH-like_DNA-bd_sf"/>
</dbReference>
<dbReference type="Pfam" id="PF08100">
    <property type="entry name" value="Dimerisation"/>
    <property type="match status" value="1"/>
</dbReference>
<feature type="domain" description="O-methyltransferase C-terminal" evidence="4">
    <location>
        <begin position="175"/>
        <end position="319"/>
    </location>
</feature>
<name>A0A317T788_9CHLB</name>
<gene>
    <name evidence="6" type="ORF">CR164_06105</name>
</gene>
<dbReference type="InterPro" id="IPR036390">
    <property type="entry name" value="WH_DNA-bd_sf"/>
</dbReference>
<dbReference type="InterPro" id="IPR029063">
    <property type="entry name" value="SAM-dependent_MTases_sf"/>
</dbReference>
<keyword evidence="7" id="KW-1185">Reference proteome</keyword>
<dbReference type="GO" id="GO:0008171">
    <property type="term" value="F:O-methyltransferase activity"/>
    <property type="evidence" value="ECO:0007669"/>
    <property type="project" value="InterPro"/>
</dbReference>
<dbReference type="SUPFAM" id="SSF46785">
    <property type="entry name" value="Winged helix' DNA-binding domain"/>
    <property type="match status" value="1"/>
</dbReference>
<keyword evidence="3" id="KW-0949">S-adenosyl-L-methionine</keyword>
<dbReference type="Gene3D" id="1.10.10.10">
    <property type="entry name" value="Winged helix-like DNA-binding domain superfamily/Winged helix DNA-binding domain"/>
    <property type="match status" value="1"/>
</dbReference>
<reference evidence="7" key="1">
    <citation type="submission" date="2017-10" db="EMBL/GenBank/DDBJ databases">
        <authorList>
            <person name="Gaisin V.A."/>
            <person name="Rysina M.S."/>
            <person name="Grouzdev D.S."/>
        </authorList>
    </citation>
    <scope>NUCLEOTIDE SEQUENCE [LARGE SCALE GENOMIC DNA]</scope>
    <source>
        <strain evidence="7">V1</strain>
    </source>
</reference>
<dbReference type="AlphaFoldDB" id="A0A317T788"/>
<keyword evidence="2" id="KW-0808">Transferase</keyword>
<keyword evidence="1" id="KW-0489">Methyltransferase</keyword>
<evidence type="ECO:0000259" key="4">
    <source>
        <dbReference type="Pfam" id="PF00891"/>
    </source>
</evidence>
<evidence type="ECO:0000256" key="3">
    <source>
        <dbReference type="ARBA" id="ARBA00022691"/>
    </source>
</evidence>
<dbReference type="EMBL" id="PDNZ01000003">
    <property type="protein sequence ID" value="PWW82553.1"/>
    <property type="molecule type" value="Genomic_DNA"/>
</dbReference>